<accession>A0A218MKZ8</accession>
<evidence type="ECO:0000313" key="1">
    <source>
        <dbReference type="EMBL" id="ASE99945.1"/>
    </source>
</evidence>
<sequence length="579" mass="62925">MAQPSQRFRTDLVDVAWEMEDDYGQAPLSERMGITADTTKGRICRQWGLVTGGVTLPNPRYEWNPYFGIGVDDRNMTMAIRGRQTLEGSVPNIMLCHDTSRFALEMCFGLLFNYANAYKGDLLDSTTGGSVSATITTTSWTLAGANYLAHQGANVNRPPKYVIIVGNGTDAVNVWKDTWAYIGVASGTGNITFDVYQDVGLNNSGWNGKIPRAVNDQKYRICSIERWSVTTSSAPESSTALRYVDHSDEDDHIVALRTTLTQPSFMVAANFNADDGSRFTTNYYGNKISRTTLTFAEGEPVTFSWDFQGQDMAHNIGEDNGTSGSNTKILKYIPKFTEAQYQAAIDATNVTTEAGETIGGLNDGAGATVEAGAMSAIRVSEQPYFFSGAEIKFKGTSFARFRNFAISVDNALDPRYYLGQNSAGTPDSNRQILKEILEGRRTISFTGSLDMDGTRDQAGATYPSDAIFLQYLLNQGVHNTDDVRDNPVVRGIEIQITLERVADASAGSSKTFDRMHIRLPAPDGGALASASGGQGTSNAVGLILRSTSMNIAAPPQIHQSMDIDGFAASIAIWFEDNTD</sequence>
<name>A0A218MKZ8_9VIRU</name>
<proteinExistence type="predicted"/>
<organism evidence="1">
    <name type="scientific">uncultured virus</name>
    <dbReference type="NCBI Taxonomy" id="340016"/>
    <lineage>
        <taxon>Viruses</taxon>
        <taxon>environmental samples</taxon>
    </lineage>
</organism>
<reference evidence="1" key="1">
    <citation type="submission" date="2016-10" db="EMBL/GenBank/DDBJ databases">
        <authorList>
            <person name="Varghese N."/>
        </authorList>
    </citation>
    <scope>NUCLEOTIDE SEQUENCE</scope>
</reference>
<protein>
    <submittedName>
        <fullName evidence="1">Uncharacterized protein</fullName>
    </submittedName>
</protein>
<dbReference type="EMBL" id="KY052807">
    <property type="protein sequence ID" value="ASE99945.1"/>
    <property type="molecule type" value="Genomic_DNA"/>
</dbReference>
<reference evidence="1" key="2">
    <citation type="journal article" date="2017" name="Nat. Commun.">
        <title>Single-virus genomics reveals hidden cosmopolitan and abundant viruses.</title>
        <authorList>
            <person name="Martinez-Hernandez F."/>
            <person name="Fornas O."/>
            <person name="Lluesma Gomez M."/>
            <person name="Bolduc B."/>
            <person name="de la Cruz Pena M.J."/>
            <person name="Martinez J.M."/>
            <person name="Anton J."/>
            <person name="Gasol J.M."/>
            <person name="Rosselli R."/>
            <person name="Rodriguez-Valera F."/>
            <person name="Sullivan M.B."/>
            <person name="Acinas S.G."/>
            <person name="Martinez-Garcia M."/>
        </authorList>
    </citation>
    <scope>NUCLEOTIDE SEQUENCE</scope>
</reference>